<dbReference type="RefSeq" id="WP_185549291.1">
    <property type="nucleotide sequence ID" value="NZ_JAARUF010000013.1"/>
</dbReference>
<sequence length="99" mass="11618">MKMWNKIYFNKQSIKKETDTAILINMPSKSDYANYSFWHPAKLVREEGGKGYFLSFSFTDGWTFKLKTKTRELNVNQDVIIKAFESVHEEISSGVKKDR</sequence>
<dbReference type="EMBL" id="JAARYD010000007">
    <property type="protein sequence ID" value="MBC2177730.1"/>
    <property type="molecule type" value="Genomic_DNA"/>
</dbReference>
<evidence type="ECO:0000313" key="2">
    <source>
        <dbReference type="EMBL" id="MBC2177849.1"/>
    </source>
</evidence>
<accession>A0A7X1D9I3</accession>
<dbReference type="AlphaFoldDB" id="A0A7X1D9I3"/>
<comment type="caution">
    <text evidence="1">The sequence shown here is derived from an EMBL/GenBank/DDBJ whole genome shotgun (WGS) entry which is preliminary data.</text>
</comment>
<dbReference type="Proteomes" id="UP000541735">
    <property type="component" value="Unassembled WGS sequence"/>
</dbReference>
<dbReference type="EMBL" id="JAARYD010000007">
    <property type="protein sequence ID" value="MBC2177849.1"/>
    <property type="molecule type" value="Genomic_DNA"/>
</dbReference>
<gene>
    <name evidence="1" type="ORF">HCB27_13935</name>
    <name evidence="2" type="ORF">HCB27_14560</name>
</gene>
<organism evidence="1 3">
    <name type="scientific">Listeria booriae</name>
    <dbReference type="NCBI Taxonomy" id="1552123"/>
    <lineage>
        <taxon>Bacteria</taxon>
        <taxon>Bacillati</taxon>
        <taxon>Bacillota</taxon>
        <taxon>Bacilli</taxon>
        <taxon>Bacillales</taxon>
        <taxon>Listeriaceae</taxon>
        <taxon>Listeria</taxon>
    </lineage>
</organism>
<protein>
    <submittedName>
        <fullName evidence="1">Uncharacterized protein</fullName>
    </submittedName>
</protein>
<evidence type="ECO:0000313" key="3">
    <source>
        <dbReference type="Proteomes" id="UP000541735"/>
    </source>
</evidence>
<evidence type="ECO:0000313" key="1">
    <source>
        <dbReference type="EMBL" id="MBC2177730.1"/>
    </source>
</evidence>
<reference evidence="1 3" key="1">
    <citation type="submission" date="2020-03" db="EMBL/GenBank/DDBJ databases">
        <title>Soil Listeria distribution.</title>
        <authorList>
            <person name="Liao J."/>
            <person name="Wiedmann M."/>
        </authorList>
    </citation>
    <scope>NUCLEOTIDE SEQUENCE [LARGE SCALE GENOMIC DNA]</scope>
    <source>
        <strain evidence="1 3">FSL L7-0259</strain>
    </source>
</reference>
<name>A0A7X1D9I3_9LIST</name>
<proteinExistence type="predicted"/>